<dbReference type="InterPro" id="IPR002347">
    <property type="entry name" value="SDR_fam"/>
</dbReference>
<sequence length="241" mass="25493">MEKNGLKVLVTGASRGIGRSICERLDADGYEVVGIARNRPEDWPEHMAFHSADLSERETVKKTLAGLAESGPFYGLVNNVGFVPIGTIENVDTLDLQRAIALNVEVDILCAQALLAGMRAEGKGRIINISSRAALGKQGRTLYSMTKAGVIGMTRTWALELAGSGITVNAIAPGPIATEFFQGANDQNDEATRKLLAGIPVGRIGQPQDVAHAVAYFIDPRCGFVTGQTHYVCGGITIGAA</sequence>
<dbReference type="SUPFAM" id="SSF51735">
    <property type="entry name" value="NAD(P)-binding Rossmann-fold domains"/>
    <property type="match status" value="1"/>
</dbReference>
<dbReference type="Gene3D" id="3.40.50.720">
    <property type="entry name" value="NAD(P)-binding Rossmann-like Domain"/>
    <property type="match status" value="1"/>
</dbReference>
<organism evidence="3 4">
    <name type="scientific">Allopusillimonas soli</name>
    <dbReference type="NCBI Taxonomy" id="659016"/>
    <lineage>
        <taxon>Bacteria</taxon>
        <taxon>Pseudomonadati</taxon>
        <taxon>Pseudomonadota</taxon>
        <taxon>Betaproteobacteria</taxon>
        <taxon>Burkholderiales</taxon>
        <taxon>Alcaligenaceae</taxon>
        <taxon>Allopusillimonas</taxon>
    </lineage>
</organism>
<dbReference type="RefSeq" id="WP_129968393.1">
    <property type="nucleotide sequence ID" value="NZ_JACCEW010000002.1"/>
</dbReference>
<dbReference type="PANTHER" id="PTHR42879">
    <property type="entry name" value="3-OXOACYL-(ACYL-CARRIER-PROTEIN) REDUCTASE"/>
    <property type="match status" value="1"/>
</dbReference>
<dbReference type="CDD" id="cd05233">
    <property type="entry name" value="SDR_c"/>
    <property type="match status" value="1"/>
</dbReference>
<proteinExistence type="inferred from homology"/>
<keyword evidence="4" id="KW-1185">Reference proteome</keyword>
<reference evidence="3 4" key="1">
    <citation type="submission" date="2020-07" db="EMBL/GenBank/DDBJ databases">
        <title>Taxonomic revisions and descriptions of new bacterial species based on genomic comparisons in the high-G+C-content subgroup of the family Alcaligenaceae.</title>
        <authorList>
            <person name="Szabo A."/>
            <person name="Felfoldi T."/>
        </authorList>
    </citation>
    <scope>NUCLEOTIDE SEQUENCE [LARGE SCALE GENOMIC DNA]</scope>
    <source>
        <strain evidence="3 4">DSM 25264</strain>
    </source>
</reference>
<evidence type="ECO:0000256" key="2">
    <source>
        <dbReference type="ARBA" id="ARBA00023002"/>
    </source>
</evidence>
<comment type="caution">
    <text evidence="3">The sequence shown here is derived from an EMBL/GenBank/DDBJ whole genome shotgun (WGS) entry which is preliminary data.</text>
</comment>
<dbReference type="EMBL" id="JACCEW010000002">
    <property type="protein sequence ID" value="NYT36412.1"/>
    <property type="molecule type" value="Genomic_DNA"/>
</dbReference>
<protein>
    <submittedName>
        <fullName evidence="3">SDR family oxidoreductase</fullName>
    </submittedName>
</protein>
<dbReference type="Proteomes" id="UP000580517">
    <property type="component" value="Unassembled WGS sequence"/>
</dbReference>
<dbReference type="PRINTS" id="PR00080">
    <property type="entry name" value="SDRFAMILY"/>
</dbReference>
<dbReference type="InterPro" id="IPR020904">
    <property type="entry name" value="Sc_DH/Rdtase_CS"/>
</dbReference>
<dbReference type="InterPro" id="IPR036291">
    <property type="entry name" value="NAD(P)-bd_dom_sf"/>
</dbReference>
<evidence type="ECO:0000313" key="3">
    <source>
        <dbReference type="EMBL" id="NYT36412.1"/>
    </source>
</evidence>
<evidence type="ECO:0000256" key="1">
    <source>
        <dbReference type="ARBA" id="ARBA00006484"/>
    </source>
</evidence>
<dbReference type="GO" id="GO:0032787">
    <property type="term" value="P:monocarboxylic acid metabolic process"/>
    <property type="evidence" value="ECO:0007669"/>
    <property type="project" value="UniProtKB-ARBA"/>
</dbReference>
<comment type="similarity">
    <text evidence="1">Belongs to the short-chain dehydrogenases/reductases (SDR) family.</text>
</comment>
<keyword evidence="2" id="KW-0560">Oxidoreductase</keyword>
<dbReference type="InterPro" id="IPR050259">
    <property type="entry name" value="SDR"/>
</dbReference>
<dbReference type="PANTHER" id="PTHR42879:SF2">
    <property type="entry name" value="3-OXOACYL-[ACYL-CARRIER-PROTEIN] REDUCTASE FABG"/>
    <property type="match status" value="1"/>
</dbReference>
<gene>
    <name evidence="3" type="ORF">H0A68_05970</name>
</gene>
<evidence type="ECO:0000313" key="4">
    <source>
        <dbReference type="Proteomes" id="UP000580517"/>
    </source>
</evidence>
<dbReference type="GO" id="GO:0016491">
    <property type="term" value="F:oxidoreductase activity"/>
    <property type="evidence" value="ECO:0007669"/>
    <property type="project" value="UniProtKB-KW"/>
</dbReference>
<dbReference type="PROSITE" id="PS00061">
    <property type="entry name" value="ADH_SHORT"/>
    <property type="match status" value="1"/>
</dbReference>
<dbReference type="FunFam" id="3.40.50.720:FF:000173">
    <property type="entry name" value="3-oxoacyl-[acyl-carrier protein] reductase"/>
    <property type="match status" value="1"/>
</dbReference>
<name>A0A853F9X4_9BURK</name>
<dbReference type="AlphaFoldDB" id="A0A853F9X4"/>
<dbReference type="PRINTS" id="PR00081">
    <property type="entry name" value="GDHRDH"/>
</dbReference>
<dbReference type="OrthoDB" id="8665216at2"/>
<dbReference type="Pfam" id="PF13561">
    <property type="entry name" value="adh_short_C2"/>
    <property type="match status" value="1"/>
</dbReference>
<accession>A0A853F9X4</accession>